<feature type="compositionally biased region" description="Polar residues" evidence="1">
    <location>
        <begin position="23"/>
        <end position="33"/>
    </location>
</feature>
<comment type="caution">
    <text evidence="2">The sequence shown here is derived from an EMBL/GenBank/DDBJ whole genome shotgun (WGS) entry which is preliminary data.</text>
</comment>
<proteinExistence type="predicted"/>
<organism evidence="2 3">
    <name type="scientific">Mortierella alpina</name>
    <name type="common">Oleaginous fungus</name>
    <name type="synonym">Mortierella renispora</name>
    <dbReference type="NCBI Taxonomy" id="64518"/>
    <lineage>
        <taxon>Eukaryota</taxon>
        <taxon>Fungi</taxon>
        <taxon>Fungi incertae sedis</taxon>
        <taxon>Mucoromycota</taxon>
        <taxon>Mortierellomycotina</taxon>
        <taxon>Mortierellomycetes</taxon>
        <taxon>Mortierellales</taxon>
        <taxon>Mortierellaceae</taxon>
        <taxon>Mortierella</taxon>
    </lineage>
</organism>
<dbReference type="AlphaFoldDB" id="A0A9P8CVV1"/>
<evidence type="ECO:0000313" key="2">
    <source>
        <dbReference type="EMBL" id="KAG9320406.1"/>
    </source>
</evidence>
<evidence type="ECO:0000313" key="3">
    <source>
        <dbReference type="Proteomes" id="UP000717515"/>
    </source>
</evidence>
<dbReference type="EMBL" id="JAIFTL010000293">
    <property type="protein sequence ID" value="KAG9320406.1"/>
    <property type="molecule type" value="Genomic_DNA"/>
</dbReference>
<protein>
    <submittedName>
        <fullName evidence="2">Uncharacterized protein</fullName>
    </submittedName>
</protein>
<name>A0A9P8CVV1_MORAP</name>
<gene>
    <name evidence="2" type="ORF">KVV02_008346</name>
</gene>
<feature type="region of interest" description="Disordered" evidence="1">
    <location>
        <begin position="1"/>
        <end position="42"/>
    </location>
</feature>
<feature type="compositionally biased region" description="Low complexity" evidence="1">
    <location>
        <begin position="10"/>
        <end position="22"/>
    </location>
</feature>
<accession>A0A9P8CVV1</accession>
<evidence type="ECO:0000256" key="1">
    <source>
        <dbReference type="SAM" id="MobiDB-lite"/>
    </source>
</evidence>
<sequence>MSIFKRSNKNKTSSAASSVASTPAQTPRSSMQEQRLPLATTMTREQALEKIMKKTYGGALTGPFIH</sequence>
<reference evidence="2" key="1">
    <citation type="submission" date="2021-07" db="EMBL/GenBank/DDBJ databases">
        <title>Draft genome of Mortierella alpina, strain LL118, isolated from an aspen leaf litter sample.</title>
        <authorList>
            <person name="Yang S."/>
            <person name="Vinatzer B.A."/>
        </authorList>
    </citation>
    <scope>NUCLEOTIDE SEQUENCE</scope>
    <source>
        <strain evidence="2">LL118</strain>
    </source>
</reference>
<dbReference type="Proteomes" id="UP000717515">
    <property type="component" value="Unassembled WGS sequence"/>
</dbReference>